<reference evidence="3" key="1">
    <citation type="submission" date="2018-10" db="EMBL/GenBank/DDBJ databases">
        <title>Schaedlerella arabinophila gen. nov. sp. nov., isolated from the mouse intestinal tract and comparative analysis with the genome of the closely related altered Schaedler flora strain ASF502.</title>
        <authorList>
            <person name="Miyake S."/>
            <person name="Soh M."/>
            <person name="Seedorf H."/>
        </authorList>
    </citation>
    <scope>NUCLEOTIDE SEQUENCE [LARGE SCALE GENOMIC DNA]</scope>
    <source>
        <strain evidence="3">DSM 106076</strain>
    </source>
</reference>
<dbReference type="GO" id="GO:0005886">
    <property type="term" value="C:plasma membrane"/>
    <property type="evidence" value="ECO:0007669"/>
    <property type="project" value="UniProtKB-SubCell"/>
</dbReference>
<evidence type="ECO:0000256" key="1">
    <source>
        <dbReference type="ARBA" id="ARBA00004651"/>
    </source>
</evidence>
<accession>A0A3R8R2J9</accession>
<evidence type="ECO:0000256" key="2">
    <source>
        <dbReference type="SAM" id="Phobius"/>
    </source>
</evidence>
<dbReference type="PANTHER" id="PTHR23530:SF1">
    <property type="entry name" value="PERMEASE, MAJOR FACILITATOR SUPERFAMILY-RELATED"/>
    <property type="match status" value="1"/>
</dbReference>
<feature type="transmembrane region" description="Helical" evidence="2">
    <location>
        <begin position="7"/>
        <end position="27"/>
    </location>
</feature>
<gene>
    <name evidence="3" type="ORF">EBB54_04705</name>
</gene>
<keyword evidence="4" id="KW-1185">Reference proteome</keyword>
<feature type="transmembrane region" description="Helical" evidence="2">
    <location>
        <begin position="68"/>
        <end position="86"/>
    </location>
</feature>
<keyword evidence="2" id="KW-0472">Membrane</keyword>
<evidence type="ECO:0000313" key="4">
    <source>
        <dbReference type="Proteomes" id="UP000274920"/>
    </source>
</evidence>
<feature type="transmembrane region" description="Helical" evidence="2">
    <location>
        <begin position="98"/>
        <end position="116"/>
    </location>
</feature>
<feature type="transmembrane region" description="Helical" evidence="2">
    <location>
        <begin position="238"/>
        <end position="257"/>
    </location>
</feature>
<feature type="transmembrane region" description="Helical" evidence="2">
    <location>
        <begin position="155"/>
        <end position="175"/>
    </location>
</feature>
<feature type="transmembrane region" description="Helical" evidence="2">
    <location>
        <begin position="324"/>
        <end position="347"/>
    </location>
</feature>
<dbReference type="Gene3D" id="1.20.1250.20">
    <property type="entry name" value="MFS general substrate transporter like domains"/>
    <property type="match status" value="1"/>
</dbReference>
<dbReference type="EMBL" id="RHJS01000002">
    <property type="protein sequence ID" value="RRK30753.1"/>
    <property type="molecule type" value="Genomic_DNA"/>
</dbReference>
<dbReference type="InterPro" id="IPR011701">
    <property type="entry name" value="MFS"/>
</dbReference>
<dbReference type="Pfam" id="PF07690">
    <property type="entry name" value="MFS_1"/>
    <property type="match status" value="1"/>
</dbReference>
<keyword evidence="2" id="KW-1133">Transmembrane helix</keyword>
<comment type="subcellular location">
    <subcellularLocation>
        <location evidence="1">Cell membrane</location>
        <topology evidence="1">Multi-pass membrane protein</topology>
    </subcellularLocation>
</comment>
<dbReference type="GO" id="GO:0022857">
    <property type="term" value="F:transmembrane transporter activity"/>
    <property type="evidence" value="ECO:0007669"/>
    <property type="project" value="InterPro"/>
</dbReference>
<dbReference type="PANTHER" id="PTHR23530">
    <property type="entry name" value="TRANSPORT PROTEIN-RELATED"/>
    <property type="match status" value="1"/>
</dbReference>
<proteinExistence type="predicted"/>
<evidence type="ECO:0000313" key="3">
    <source>
        <dbReference type="EMBL" id="RRK30753.1"/>
    </source>
</evidence>
<feature type="transmembrane region" description="Helical" evidence="2">
    <location>
        <begin position="263"/>
        <end position="284"/>
    </location>
</feature>
<dbReference type="RefSeq" id="WP_125126548.1">
    <property type="nucleotide sequence ID" value="NZ_RHJS01000002.1"/>
</dbReference>
<dbReference type="SUPFAM" id="SSF103473">
    <property type="entry name" value="MFS general substrate transporter"/>
    <property type="match status" value="1"/>
</dbReference>
<keyword evidence="2" id="KW-0812">Transmembrane</keyword>
<dbReference type="CDD" id="cd06174">
    <property type="entry name" value="MFS"/>
    <property type="match status" value="1"/>
</dbReference>
<organism evidence="3 4">
    <name type="scientific">Schaedlerella arabinosiphila</name>
    <dbReference type="NCBI Taxonomy" id="2044587"/>
    <lineage>
        <taxon>Bacteria</taxon>
        <taxon>Bacillati</taxon>
        <taxon>Bacillota</taxon>
        <taxon>Clostridia</taxon>
        <taxon>Lachnospirales</taxon>
        <taxon>Lachnospiraceae</taxon>
        <taxon>Schaedlerella</taxon>
    </lineage>
</organism>
<sequence>MKRNIYLMYAIAFLQGMVFYGPVATLYRQAQGVSVFQITLIESISLILCILLEAAWGIAADKIGYRKTMIFCCILYFLSKLVFWRASGFAGFLTERVMLSVVIAGMSGVDTSILYLSCKGENSQKVFGIYHSLQTAGLLTAAAVFSLLVRENYPLSGLLTVLSYGIAAALSLALIEVAPEGERQSGAKGLREALSETFGSRQLLMFLIGSALLNETHQTVTVFLNQLQYKACGLGNAAMGYIYIAATVLGMCGVWSARFTKRAGIPASAAILSAASAVSCLVLAGTKRARPSVCGILMLRVSNSLFLPFQMEMQNRQVRTQYRATALSIQAMLLDSIGAGTNLAFGVLAERHLAGAFLFGAGICAGGAALLLKSSRNLGEKQAKS</sequence>
<feature type="transmembrane region" description="Helical" evidence="2">
    <location>
        <begin position="33"/>
        <end position="56"/>
    </location>
</feature>
<dbReference type="Proteomes" id="UP000274920">
    <property type="component" value="Unassembled WGS sequence"/>
</dbReference>
<dbReference type="InterPro" id="IPR036259">
    <property type="entry name" value="MFS_trans_sf"/>
</dbReference>
<protein>
    <submittedName>
        <fullName evidence="3">MFS transporter</fullName>
    </submittedName>
</protein>
<comment type="caution">
    <text evidence="3">The sequence shown here is derived from an EMBL/GenBank/DDBJ whole genome shotgun (WGS) entry which is preliminary data.</text>
</comment>
<feature type="transmembrane region" description="Helical" evidence="2">
    <location>
        <begin position="128"/>
        <end position="149"/>
    </location>
</feature>
<name>A0A3R8R2J9_9FIRM</name>
<dbReference type="InterPro" id="IPR053160">
    <property type="entry name" value="MFS_DHA3_Transporter"/>
</dbReference>
<dbReference type="AlphaFoldDB" id="A0A3R8R2J9"/>
<feature type="transmembrane region" description="Helical" evidence="2">
    <location>
        <begin position="353"/>
        <end position="372"/>
    </location>
</feature>